<keyword evidence="2" id="KW-1185">Reference proteome</keyword>
<organism evidence="1 2">
    <name type="scientific">Dokdonella ginsengisoli</name>
    <dbReference type="NCBI Taxonomy" id="363846"/>
    <lineage>
        <taxon>Bacteria</taxon>
        <taxon>Pseudomonadati</taxon>
        <taxon>Pseudomonadota</taxon>
        <taxon>Gammaproteobacteria</taxon>
        <taxon>Lysobacterales</taxon>
        <taxon>Rhodanobacteraceae</taxon>
        <taxon>Dokdonella</taxon>
    </lineage>
</organism>
<comment type="caution">
    <text evidence="1">The sequence shown here is derived from an EMBL/GenBank/DDBJ whole genome shotgun (WGS) entry which is preliminary data.</text>
</comment>
<dbReference type="EMBL" id="JBHSHD010000016">
    <property type="protein sequence ID" value="MFC4822243.1"/>
    <property type="molecule type" value="Genomic_DNA"/>
</dbReference>
<gene>
    <name evidence="1" type="ORF">ACFO6Q_18090</name>
</gene>
<evidence type="ECO:0000313" key="2">
    <source>
        <dbReference type="Proteomes" id="UP001595886"/>
    </source>
</evidence>
<evidence type="ECO:0000313" key="1">
    <source>
        <dbReference type="EMBL" id="MFC4822243.1"/>
    </source>
</evidence>
<sequence>MKNKMLDLRNHLFATIEAVLDLDEPMDIDRARVVAELAQVAINSAKVEVEYLRVTMGVKGTGFILDDASVPSAEPPQRPALAARY</sequence>
<proteinExistence type="predicted"/>
<reference evidence="2" key="1">
    <citation type="journal article" date="2019" name="Int. J. Syst. Evol. Microbiol.">
        <title>The Global Catalogue of Microorganisms (GCM) 10K type strain sequencing project: providing services to taxonomists for standard genome sequencing and annotation.</title>
        <authorList>
            <consortium name="The Broad Institute Genomics Platform"/>
            <consortium name="The Broad Institute Genome Sequencing Center for Infectious Disease"/>
            <person name="Wu L."/>
            <person name="Ma J."/>
        </authorList>
    </citation>
    <scope>NUCLEOTIDE SEQUENCE [LARGE SCALE GENOMIC DNA]</scope>
    <source>
        <strain evidence="2">CCUG 30340</strain>
    </source>
</reference>
<dbReference type="Proteomes" id="UP001595886">
    <property type="component" value="Unassembled WGS sequence"/>
</dbReference>
<accession>A0ABV9QXZ4</accession>
<name>A0ABV9QXZ4_9GAMM</name>
<dbReference type="RefSeq" id="WP_380022708.1">
    <property type="nucleotide sequence ID" value="NZ_JBHSHD010000016.1"/>
</dbReference>
<protein>
    <submittedName>
        <fullName evidence="1">Uncharacterized protein</fullName>
    </submittedName>
</protein>